<proteinExistence type="inferred from homology"/>
<keyword evidence="5" id="KW-1278">Translocase</keyword>
<name>A0A087E9I6_9BIFI</name>
<evidence type="ECO:0000313" key="11">
    <source>
        <dbReference type="EMBL" id="KFJ04437.1"/>
    </source>
</evidence>
<dbReference type="EC" id="3.6.3.5" evidence="11"/>
<dbReference type="SFLD" id="SFLDG00002">
    <property type="entry name" value="C1.7:_P-type_atpase_like"/>
    <property type="match status" value="1"/>
</dbReference>
<dbReference type="Pfam" id="PF00122">
    <property type="entry name" value="E1-E2_ATPase"/>
    <property type="match status" value="1"/>
</dbReference>
<evidence type="ECO:0000256" key="1">
    <source>
        <dbReference type="ARBA" id="ARBA00004651"/>
    </source>
</evidence>
<dbReference type="GO" id="GO:0015086">
    <property type="term" value="F:cadmium ion transmembrane transporter activity"/>
    <property type="evidence" value="ECO:0007669"/>
    <property type="project" value="TreeGrafter"/>
</dbReference>
<dbReference type="InterPro" id="IPR008250">
    <property type="entry name" value="ATPase_P-typ_transduc_dom_A_sf"/>
</dbReference>
<dbReference type="InterPro" id="IPR059000">
    <property type="entry name" value="ATPase_P-type_domA"/>
</dbReference>
<organism evidence="11 12">
    <name type="scientific">Bifidobacterium tsurumiense</name>
    <dbReference type="NCBI Taxonomy" id="356829"/>
    <lineage>
        <taxon>Bacteria</taxon>
        <taxon>Bacillati</taxon>
        <taxon>Actinomycetota</taxon>
        <taxon>Actinomycetes</taxon>
        <taxon>Bifidobacteriales</taxon>
        <taxon>Bifidobacteriaceae</taxon>
        <taxon>Bifidobacterium</taxon>
    </lineage>
</organism>
<reference evidence="11 12" key="1">
    <citation type="submission" date="2014-03" db="EMBL/GenBank/DDBJ databases">
        <title>Genomics of Bifidobacteria.</title>
        <authorList>
            <person name="Ventura M."/>
            <person name="Milani C."/>
            <person name="Lugli G.A."/>
        </authorList>
    </citation>
    <scope>NUCLEOTIDE SEQUENCE [LARGE SCALE GENOMIC DNA]</scope>
    <source>
        <strain evidence="11 12">JCM 13495</strain>
    </source>
</reference>
<evidence type="ECO:0000256" key="5">
    <source>
        <dbReference type="ARBA" id="ARBA00022967"/>
    </source>
</evidence>
<dbReference type="Gene3D" id="2.70.150.10">
    <property type="entry name" value="Calcium-transporting ATPase, cytoplasmic transduction domain A"/>
    <property type="match status" value="1"/>
</dbReference>
<feature type="compositionally biased region" description="Polar residues" evidence="9">
    <location>
        <begin position="175"/>
        <end position="190"/>
    </location>
</feature>
<sequence>MSRFINLCKEHTTLIVVLAAALCMALFGSWRPWGDAISLPLLGNPGVGQWLVIILVLYMVIVTVKSIIDDIREGKMGVDLLAVLAMLATLSVGELWASWAVVLMVVSGEVIENYAQNKAEGNISELLKASPQEAHISNLPGIGREQVAREEAEAAQEAAQEAAEPAEGAGLDNANAASNQSGRAVPSSRSQFRRVANPEHSPNTNAMKASSRFHTVPVEDVQIGDVVVVLPGERVPVDGELLSGSATLDLSAINGEPMPREVYAGARIVSGAVNGSAVLLMRATALAQDSQYQRIVQLVSAARDSRGAAVRAADVMAVPFTVLSLIIAAAAWIVSGVPLRFAQVLVLATPCPLLIAVPVAFVAGAGRLAKAGIVVKTQTVLESLARVSHMFFDKTGTLTVKQPQVIRVDMLPDTKQHFDEDHILMMAGVVETYSVHILAKGIAKAGGEAYGRLRNDCHVDHRGKTGTATARFRHEYPVVSNINEQAGKGVSGVVDGYSIRVGRLGFANDKADGFQPVVSKVGSSQGTGSANSARSARSRFAALSPDEMASYVSVNGEIVARIVLRDVPRPNAAQTLQTLRDLGVQNITMLTGDKAASAQIVAREVGIDDVRAELFPEDKVSAVREVRDAAHAAAEALPAWRRQWDAAFSSRRDITMMVGDGVNDAPVLAAADIGVAISDGTSTAASESAEMVIMNDDIGAVSQAVRIARRTRRVMLQSVLIGLGLALACMIAAAFNLIPVVVGAFVQEAIDVISILWSLLVLVERPGDGK</sequence>
<feature type="transmembrane region" description="Helical" evidence="8">
    <location>
        <begin position="719"/>
        <end position="738"/>
    </location>
</feature>
<keyword evidence="8" id="KW-1003">Cell membrane</keyword>
<dbReference type="InterPro" id="IPR027256">
    <property type="entry name" value="P-typ_ATPase_IB"/>
</dbReference>
<feature type="transmembrane region" description="Helical" evidence="8">
    <location>
        <begin position="12"/>
        <end position="30"/>
    </location>
</feature>
<dbReference type="PANTHER" id="PTHR48085">
    <property type="entry name" value="CADMIUM/ZINC-TRANSPORTING ATPASE HMA2-RELATED"/>
    <property type="match status" value="1"/>
</dbReference>
<keyword evidence="3 8" id="KW-0812">Transmembrane</keyword>
<dbReference type="EMBL" id="JGZU01000018">
    <property type="protein sequence ID" value="KFJ04437.1"/>
    <property type="molecule type" value="Genomic_DNA"/>
</dbReference>
<feature type="transmembrane region" description="Helical" evidence="8">
    <location>
        <begin position="341"/>
        <end position="363"/>
    </location>
</feature>
<dbReference type="SUPFAM" id="SSF81653">
    <property type="entry name" value="Calcium ATPase, transduction domain A"/>
    <property type="match status" value="1"/>
</dbReference>
<keyword evidence="11" id="KW-0378">Hydrolase</keyword>
<dbReference type="PANTHER" id="PTHR48085:SF5">
    <property type="entry name" value="CADMIUM_ZINC-TRANSPORTING ATPASE HMA4-RELATED"/>
    <property type="match status" value="1"/>
</dbReference>
<dbReference type="PROSITE" id="PS00154">
    <property type="entry name" value="ATPASE_E1_E2"/>
    <property type="match status" value="1"/>
</dbReference>
<dbReference type="GO" id="GO:0005524">
    <property type="term" value="F:ATP binding"/>
    <property type="evidence" value="ECO:0007669"/>
    <property type="project" value="UniProtKB-UniRule"/>
</dbReference>
<dbReference type="GO" id="GO:0046872">
    <property type="term" value="F:metal ion binding"/>
    <property type="evidence" value="ECO:0007669"/>
    <property type="project" value="UniProtKB-KW"/>
</dbReference>
<dbReference type="SUPFAM" id="SSF81665">
    <property type="entry name" value="Calcium ATPase, transmembrane domain M"/>
    <property type="match status" value="1"/>
</dbReference>
<comment type="caution">
    <text evidence="11">The sequence shown here is derived from an EMBL/GenBank/DDBJ whole genome shotgun (WGS) entry which is preliminary data.</text>
</comment>
<evidence type="ECO:0000256" key="8">
    <source>
        <dbReference type="RuleBase" id="RU362081"/>
    </source>
</evidence>
<protein>
    <submittedName>
        <fullName evidence="11">Cation-transporting ATPase V</fullName>
        <ecNumber evidence="11">3.6.3.3</ecNumber>
        <ecNumber evidence="11">3.6.3.5</ecNumber>
    </submittedName>
</protein>
<dbReference type="SFLD" id="SFLDS00003">
    <property type="entry name" value="Haloacid_Dehalogenase"/>
    <property type="match status" value="1"/>
</dbReference>
<evidence type="ECO:0000313" key="12">
    <source>
        <dbReference type="Proteomes" id="UP000029080"/>
    </source>
</evidence>
<comment type="subcellular location">
    <subcellularLocation>
        <location evidence="1">Cell membrane</location>
        <topology evidence="1">Multi-pass membrane protein</topology>
    </subcellularLocation>
</comment>
<dbReference type="RefSeq" id="WP_026642347.1">
    <property type="nucleotide sequence ID" value="NZ_JGZU01000018.1"/>
</dbReference>
<keyword evidence="8" id="KW-0547">Nucleotide-binding</keyword>
<dbReference type="InterPro" id="IPR023299">
    <property type="entry name" value="ATPase_P-typ_cyto_dom_N"/>
</dbReference>
<feature type="domain" description="P-type ATPase A" evidence="10">
    <location>
        <begin position="202"/>
        <end position="299"/>
    </location>
</feature>
<keyword evidence="8" id="KW-0067">ATP-binding</keyword>
<evidence type="ECO:0000256" key="9">
    <source>
        <dbReference type="SAM" id="MobiDB-lite"/>
    </source>
</evidence>
<dbReference type="InterPro" id="IPR036412">
    <property type="entry name" value="HAD-like_sf"/>
</dbReference>
<feature type="transmembrane region" description="Helical" evidence="8">
    <location>
        <begin position="50"/>
        <end position="68"/>
    </location>
</feature>
<dbReference type="InterPro" id="IPR018303">
    <property type="entry name" value="ATPase_P-typ_P_site"/>
</dbReference>
<dbReference type="GO" id="GO:0005886">
    <property type="term" value="C:plasma membrane"/>
    <property type="evidence" value="ECO:0007669"/>
    <property type="project" value="UniProtKB-SubCell"/>
</dbReference>
<accession>A0A087E9I6</accession>
<gene>
    <name evidence="11" type="ORF">BITS_1302</name>
</gene>
<keyword evidence="6 8" id="KW-1133">Transmembrane helix</keyword>
<keyword evidence="12" id="KW-1185">Reference proteome</keyword>
<keyword evidence="4 8" id="KW-0479">Metal-binding</keyword>
<dbReference type="NCBIfam" id="TIGR01525">
    <property type="entry name" value="ATPase-IB_hvy"/>
    <property type="match status" value="1"/>
</dbReference>
<dbReference type="EC" id="3.6.3.3" evidence="11"/>
<evidence type="ECO:0000259" key="10">
    <source>
        <dbReference type="Pfam" id="PF00122"/>
    </source>
</evidence>
<comment type="similarity">
    <text evidence="2 8">Belongs to the cation transport ATPase (P-type) (TC 3.A.3) family. Type IB subfamily.</text>
</comment>
<dbReference type="Gene3D" id="3.40.1110.10">
    <property type="entry name" value="Calcium-transporting ATPase, cytoplasmic domain N"/>
    <property type="match status" value="1"/>
</dbReference>
<dbReference type="Gene3D" id="3.40.50.1000">
    <property type="entry name" value="HAD superfamily/HAD-like"/>
    <property type="match status" value="1"/>
</dbReference>
<evidence type="ECO:0000256" key="7">
    <source>
        <dbReference type="ARBA" id="ARBA00023136"/>
    </source>
</evidence>
<dbReference type="Pfam" id="PF00702">
    <property type="entry name" value="Hydrolase"/>
    <property type="match status" value="1"/>
</dbReference>
<dbReference type="InterPro" id="IPR044492">
    <property type="entry name" value="P_typ_ATPase_HD_dom"/>
</dbReference>
<dbReference type="NCBIfam" id="TIGR01494">
    <property type="entry name" value="ATPase_P-type"/>
    <property type="match status" value="1"/>
</dbReference>
<evidence type="ECO:0000256" key="6">
    <source>
        <dbReference type="ARBA" id="ARBA00022989"/>
    </source>
</evidence>
<dbReference type="GO" id="GO:0019829">
    <property type="term" value="F:ATPase-coupled monoatomic cation transmembrane transporter activity"/>
    <property type="evidence" value="ECO:0007669"/>
    <property type="project" value="InterPro"/>
</dbReference>
<dbReference type="Proteomes" id="UP000029080">
    <property type="component" value="Unassembled WGS sequence"/>
</dbReference>
<evidence type="ECO:0000256" key="4">
    <source>
        <dbReference type="ARBA" id="ARBA00022723"/>
    </source>
</evidence>
<dbReference type="OrthoDB" id="7059309at2"/>
<dbReference type="InterPro" id="IPR023214">
    <property type="entry name" value="HAD_sf"/>
</dbReference>
<dbReference type="SUPFAM" id="SSF56784">
    <property type="entry name" value="HAD-like"/>
    <property type="match status" value="1"/>
</dbReference>
<dbReference type="eggNOG" id="COG2217">
    <property type="taxonomic scope" value="Bacteria"/>
</dbReference>
<feature type="transmembrane region" description="Helical" evidence="8">
    <location>
        <begin position="80"/>
        <end position="106"/>
    </location>
</feature>
<dbReference type="AlphaFoldDB" id="A0A087E9I6"/>
<feature type="transmembrane region" description="Helical" evidence="8">
    <location>
        <begin position="308"/>
        <end position="335"/>
    </location>
</feature>
<dbReference type="InterPro" id="IPR023298">
    <property type="entry name" value="ATPase_P-typ_TM_dom_sf"/>
</dbReference>
<dbReference type="InterPro" id="IPR051014">
    <property type="entry name" value="Cation_Transport_ATPase_IB"/>
</dbReference>
<evidence type="ECO:0000256" key="3">
    <source>
        <dbReference type="ARBA" id="ARBA00022692"/>
    </source>
</evidence>
<dbReference type="InterPro" id="IPR001757">
    <property type="entry name" value="P_typ_ATPase"/>
</dbReference>
<dbReference type="PRINTS" id="PR00119">
    <property type="entry name" value="CATATPASE"/>
</dbReference>
<feature type="region of interest" description="Disordered" evidence="9">
    <location>
        <begin position="147"/>
        <end position="211"/>
    </location>
</feature>
<dbReference type="GO" id="GO:0016887">
    <property type="term" value="F:ATP hydrolysis activity"/>
    <property type="evidence" value="ECO:0007669"/>
    <property type="project" value="InterPro"/>
</dbReference>
<dbReference type="STRING" id="356829.BITS_1302"/>
<evidence type="ECO:0000256" key="2">
    <source>
        <dbReference type="ARBA" id="ARBA00006024"/>
    </source>
</evidence>
<dbReference type="SFLD" id="SFLDF00027">
    <property type="entry name" value="p-type_atpase"/>
    <property type="match status" value="1"/>
</dbReference>
<feature type="compositionally biased region" description="Low complexity" evidence="9">
    <location>
        <begin position="155"/>
        <end position="169"/>
    </location>
</feature>
<keyword evidence="7 8" id="KW-0472">Membrane</keyword>